<keyword evidence="1 7" id="KW-0436">Ligase</keyword>
<dbReference type="GO" id="GO:0005524">
    <property type="term" value="F:ATP binding"/>
    <property type="evidence" value="ECO:0007669"/>
    <property type="project" value="UniProtKB-KW"/>
</dbReference>
<keyword evidence="5" id="KW-0030">Aminoacyl-tRNA synthetase</keyword>
<dbReference type="GO" id="GO:0004822">
    <property type="term" value="F:isoleucine-tRNA ligase activity"/>
    <property type="evidence" value="ECO:0007669"/>
    <property type="project" value="InterPro"/>
</dbReference>
<keyword evidence="4" id="KW-0648">Protein biosynthesis</keyword>
<dbReference type="InterPro" id="IPR023586">
    <property type="entry name" value="Ile-tRNA-ligase_type2"/>
</dbReference>
<reference evidence="8" key="1">
    <citation type="submission" date="2014-09" db="EMBL/GenBank/DDBJ databases">
        <authorList>
            <person name="Mudge J."/>
            <person name="Ramaraj T."/>
            <person name="Lindquist I.E."/>
            <person name="Bharti A.K."/>
            <person name="Sundararajan A."/>
            <person name="Cameron C.T."/>
            <person name="Woodward J.E."/>
            <person name="May G.D."/>
            <person name="Brubaker C."/>
            <person name="Broadhvest J."/>
            <person name="Wilkins T.A."/>
        </authorList>
    </citation>
    <scope>NUCLEOTIDE SEQUENCE</scope>
    <source>
        <strain evidence="8">cv. AKA8401</strain>
    </source>
</reference>
<sequence length="64" mass="7599">MDLTFMETVWWVFAQLYEKGLVYKGFKVMPYGTGCKTPVSNFEASQNYKWWRGDVYSVFNLAIR</sequence>
<evidence type="ECO:0000256" key="2">
    <source>
        <dbReference type="ARBA" id="ARBA00022741"/>
    </source>
</evidence>
<dbReference type="Proteomes" id="UP000032142">
    <property type="component" value="Unassembled WGS sequence"/>
</dbReference>
<dbReference type="PANTHER" id="PTHR42780:SF1">
    <property type="entry name" value="ISOLEUCINE--TRNA LIGASE, CYTOPLASMIC"/>
    <property type="match status" value="1"/>
</dbReference>
<keyword evidence="8" id="KW-1185">Reference proteome</keyword>
<evidence type="ECO:0000313" key="7">
    <source>
        <dbReference type="EMBL" id="KHG14223.1"/>
    </source>
</evidence>
<dbReference type="Gene3D" id="3.40.50.620">
    <property type="entry name" value="HUPs"/>
    <property type="match status" value="1"/>
</dbReference>
<keyword evidence="3" id="KW-0067">ATP-binding</keyword>
<name>A0A0B0NI38_GOSAR</name>
<organism evidence="7 8">
    <name type="scientific">Gossypium arboreum</name>
    <name type="common">Tree cotton</name>
    <name type="synonym">Gossypium nanking</name>
    <dbReference type="NCBI Taxonomy" id="29729"/>
    <lineage>
        <taxon>Eukaryota</taxon>
        <taxon>Viridiplantae</taxon>
        <taxon>Streptophyta</taxon>
        <taxon>Embryophyta</taxon>
        <taxon>Tracheophyta</taxon>
        <taxon>Spermatophyta</taxon>
        <taxon>Magnoliopsida</taxon>
        <taxon>eudicotyledons</taxon>
        <taxon>Gunneridae</taxon>
        <taxon>Pentapetalae</taxon>
        <taxon>rosids</taxon>
        <taxon>malvids</taxon>
        <taxon>Malvales</taxon>
        <taxon>Malvaceae</taxon>
        <taxon>Malvoideae</taxon>
        <taxon>Gossypium</taxon>
    </lineage>
</organism>
<keyword evidence="2" id="KW-0547">Nucleotide-binding</keyword>
<gene>
    <name evidence="7" type="ORF">F383_17615</name>
</gene>
<dbReference type="Pfam" id="PF00133">
    <property type="entry name" value="tRNA-synt_1"/>
    <property type="match status" value="1"/>
</dbReference>
<accession>A0A0B0NI38</accession>
<evidence type="ECO:0000313" key="8">
    <source>
        <dbReference type="Proteomes" id="UP000032142"/>
    </source>
</evidence>
<evidence type="ECO:0000256" key="4">
    <source>
        <dbReference type="ARBA" id="ARBA00022917"/>
    </source>
</evidence>
<evidence type="ECO:0000256" key="3">
    <source>
        <dbReference type="ARBA" id="ARBA00022840"/>
    </source>
</evidence>
<dbReference type="SUPFAM" id="SSF52374">
    <property type="entry name" value="Nucleotidylyl transferase"/>
    <property type="match status" value="1"/>
</dbReference>
<proteinExistence type="predicted"/>
<dbReference type="AlphaFoldDB" id="A0A0B0NI38"/>
<evidence type="ECO:0000256" key="5">
    <source>
        <dbReference type="ARBA" id="ARBA00023146"/>
    </source>
</evidence>
<dbReference type="PANTHER" id="PTHR42780">
    <property type="entry name" value="SOLEUCYL-TRNA SYNTHETASE"/>
    <property type="match status" value="1"/>
</dbReference>
<dbReference type="GO" id="GO:0006428">
    <property type="term" value="P:isoleucyl-tRNA aminoacylation"/>
    <property type="evidence" value="ECO:0007669"/>
    <property type="project" value="TreeGrafter"/>
</dbReference>
<dbReference type="EMBL" id="KN401130">
    <property type="protein sequence ID" value="KHG14223.1"/>
    <property type="molecule type" value="Genomic_DNA"/>
</dbReference>
<dbReference type="InterPro" id="IPR002300">
    <property type="entry name" value="aa-tRNA-synth_Ia"/>
</dbReference>
<feature type="domain" description="Aminoacyl-tRNA synthetase class Ia" evidence="6">
    <location>
        <begin position="1"/>
        <end position="48"/>
    </location>
</feature>
<evidence type="ECO:0000256" key="1">
    <source>
        <dbReference type="ARBA" id="ARBA00022598"/>
    </source>
</evidence>
<protein>
    <submittedName>
        <fullName evidence="7">Putative isoleucine--tRNA ligase, cytoplasmic</fullName>
    </submittedName>
</protein>
<dbReference type="InterPro" id="IPR014729">
    <property type="entry name" value="Rossmann-like_a/b/a_fold"/>
</dbReference>
<evidence type="ECO:0000259" key="6">
    <source>
        <dbReference type="Pfam" id="PF00133"/>
    </source>
</evidence>